<comment type="caution">
    <text evidence="1">The sequence shown here is derived from an EMBL/GenBank/DDBJ whole genome shotgun (WGS) entry which is preliminary data.</text>
</comment>
<dbReference type="AlphaFoldDB" id="A0A538TG27"/>
<sequence>MATDQEEGRWEELRAAMERGGAAEVIRYIEAIEDPETRRTVYAVAQKGFGNRKWDGRNFDALVEVVTAGIGETLQQALQGGDGETAWKLTDFANRLSYNLSADLAECWPGDEAPRERHHIEAGLRAAEDCVRWRRELGKPPDRRAMAYWAVGMHQMSLGNLHEAVGAFETASGLARLSVVGTGRDEVKVGSDFGVLLYAGYLGIVRWMLGDPEGRAQYEAACAAFDESAAKFEGEEQEDAVFGVAQLRWVAGKFRPDAHATVVEQ</sequence>
<evidence type="ECO:0000313" key="2">
    <source>
        <dbReference type="Proteomes" id="UP000317691"/>
    </source>
</evidence>
<gene>
    <name evidence="1" type="ORF">E6K79_12020</name>
</gene>
<accession>A0A538TG27</accession>
<evidence type="ECO:0008006" key="3">
    <source>
        <dbReference type="Google" id="ProtNLM"/>
    </source>
</evidence>
<reference evidence="1 2" key="1">
    <citation type="journal article" date="2019" name="Nat. Microbiol.">
        <title>Mediterranean grassland soil C-N compound turnover is dependent on rainfall and depth, and is mediated by genomically divergent microorganisms.</title>
        <authorList>
            <person name="Diamond S."/>
            <person name="Andeer P.F."/>
            <person name="Li Z."/>
            <person name="Crits-Christoph A."/>
            <person name="Burstein D."/>
            <person name="Anantharaman K."/>
            <person name="Lane K.R."/>
            <person name="Thomas B.C."/>
            <person name="Pan C."/>
            <person name="Northen T.R."/>
            <person name="Banfield J.F."/>
        </authorList>
    </citation>
    <scope>NUCLEOTIDE SEQUENCE [LARGE SCALE GENOMIC DNA]</scope>
    <source>
        <strain evidence="1">WS_9</strain>
    </source>
</reference>
<dbReference type="EMBL" id="VBOZ01000039">
    <property type="protein sequence ID" value="TMQ62580.1"/>
    <property type="molecule type" value="Genomic_DNA"/>
</dbReference>
<name>A0A538TG27_UNCEI</name>
<evidence type="ECO:0000313" key="1">
    <source>
        <dbReference type="EMBL" id="TMQ62580.1"/>
    </source>
</evidence>
<dbReference type="Proteomes" id="UP000317691">
    <property type="component" value="Unassembled WGS sequence"/>
</dbReference>
<organism evidence="1 2">
    <name type="scientific">Eiseniibacteriota bacterium</name>
    <dbReference type="NCBI Taxonomy" id="2212470"/>
    <lineage>
        <taxon>Bacteria</taxon>
        <taxon>Candidatus Eiseniibacteriota</taxon>
    </lineage>
</organism>
<protein>
    <recommendedName>
        <fullName evidence="3">Tetratricopeptide repeat protein</fullName>
    </recommendedName>
</protein>
<proteinExistence type="predicted"/>